<comment type="caution">
    <text evidence="8">The sequence shown here is derived from an EMBL/GenBank/DDBJ whole genome shotgun (WGS) entry which is preliminary data.</text>
</comment>
<evidence type="ECO:0000259" key="5">
    <source>
        <dbReference type="SMART" id="SM01217"/>
    </source>
</evidence>
<dbReference type="Gene3D" id="2.60.40.10">
    <property type="entry name" value="Immunoglobulins"/>
    <property type="match status" value="1"/>
</dbReference>
<dbReference type="InterPro" id="IPR019800">
    <property type="entry name" value="Glyco_hydro_3_AS"/>
</dbReference>
<dbReference type="InterPro" id="IPR017853">
    <property type="entry name" value="GH"/>
</dbReference>
<dbReference type="InterPro" id="IPR050288">
    <property type="entry name" value="Cellulose_deg_GH3"/>
</dbReference>
<proteinExistence type="inferred from homology"/>
<dbReference type="Proteomes" id="UP001199750">
    <property type="component" value="Unassembled WGS sequence"/>
</dbReference>
<dbReference type="GO" id="GO:0004553">
    <property type="term" value="F:hydrolase activity, hydrolyzing O-glycosyl compounds"/>
    <property type="evidence" value="ECO:0007669"/>
    <property type="project" value="InterPro"/>
</dbReference>
<accession>A0A412W3F9</accession>
<dbReference type="SUPFAM" id="SSF52279">
    <property type="entry name" value="Beta-D-glucan exohydrolase, C-terminal domain"/>
    <property type="match status" value="1"/>
</dbReference>
<keyword evidence="4" id="KW-0326">Glycosidase</keyword>
<reference evidence="10 11" key="1">
    <citation type="submission" date="2018-08" db="EMBL/GenBank/DDBJ databases">
        <title>A genome reference for cultivated species of the human gut microbiota.</title>
        <authorList>
            <person name="Zou Y."/>
            <person name="Xue W."/>
            <person name="Luo G."/>
        </authorList>
    </citation>
    <scope>NUCLEOTIDE SEQUENCE [LARGE SCALE GENOMIC DNA]</scope>
    <source>
        <strain evidence="8 10">AF14-6AC</strain>
        <strain evidence="7 11">AF16-14</strain>
        <strain evidence="9 12">OF03-11</strain>
    </source>
</reference>
<keyword evidence="2 4" id="KW-0378">Hydrolase</keyword>
<dbReference type="EMBL" id="QRYC01000013">
    <property type="protein sequence ID" value="RGU55933.1"/>
    <property type="molecule type" value="Genomic_DNA"/>
</dbReference>
<dbReference type="Proteomes" id="UP000283426">
    <property type="component" value="Unassembled WGS sequence"/>
</dbReference>
<evidence type="ECO:0000313" key="10">
    <source>
        <dbReference type="Proteomes" id="UP000283426"/>
    </source>
</evidence>
<dbReference type="InterPro" id="IPR013783">
    <property type="entry name" value="Ig-like_fold"/>
</dbReference>
<dbReference type="InterPro" id="IPR001764">
    <property type="entry name" value="Glyco_hydro_3_N"/>
</dbReference>
<dbReference type="Gene3D" id="3.40.50.1700">
    <property type="entry name" value="Glycoside hydrolase family 3 C-terminal domain"/>
    <property type="match status" value="1"/>
</dbReference>
<dbReference type="Proteomes" id="UP000284243">
    <property type="component" value="Unassembled WGS sequence"/>
</dbReference>
<dbReference type="PRINTS" id="PR00133">
    <property type="entry name" value="GLHYDRLASE3"/>
</dbReference>
<dbReference type="InterPro" id="IPR002772">
    <property type="entry name" value="Glyco_hydro_3_C"/>
</dbReference>
<organism evidence="8 10">
    <name type="scientific">Odoribacter splanchnicus</name>
    <dbReference type="NCBI Taxonomy" id="28118"/>
    <lineage>
        <taxon>Bacteria</taxon>
        <taxon>Pseudomonadati</taxon>
        <taxon>Bacteroidota</taxon>
        <taxon>Bacteroidia</taxon>
        <taxon>Bacteroidales</taxon>
        <taxon>Odoribacteraceae</taxon>
        <taxon>Odoribacter</taxon>
    </lineage>
</organism>
<dbReference type="Proteomes" id="UP000284434">
    <property type="component" value="Unassembled WGS sequence"/>
</dbReference>
<evidence type="ECO:0000313" key="6">
    <source>
        <dbReference type="EMBL" id="MCG4958298.1"/>
    </source>
</evidence>
<dbReference type="RefSeq" id="WP_022160424.1">
    <property type="nucleotide sequence ID" value="NZ_CABJFF010000010.1"/>
</dbReference>
<evidence type="ECO:0000256" key="4">
    <source>
        <dbReference type="RuleBase" id="RU361161"/>
    </source>
</evidence>
<dbReference type="InterPro" id="IPR036881">
    <property type="entry name" value="Glyco_hydro_3_C_sf"/>
</dbReference>
<protein>
    <submittedName>
        <fullName evidence="6">Glycoside hydrolase family 3 C-terminal domain-containing protein</fullName>
    </submittedName>
    <submittedName>
        <fullName evidence="8">Glycosyl hydrolase</fullName>
    </submittedName>
</protein>
<dbReference type="EMBL" id="QSCO01000001">
    <property type="protein sequence ID" value="RGY09774.1"/>
    <property type="molecule type" value="Genomic_DNA"/>
</dbReference>
<comment type="similarity">
    <text evidence="1 4">Belongs to the glycosyl hydrolase 3 family.</text>
</comment>
<evidence type="ECO:0000313" key="8">
    <source>
        <dbReference type="EMBL" id="RGV18346.1"/>
    </source>
</evidence>
<feature type="domain" description="Fibronectin type III-like" evidence="5">
    <location>
        <begin position="673"/>
        <end position="744"/>
    </location>
</feature>
<evidence type="ECO:0000313" key="11">
    <source>
        <dbReference type="Proteomes" id="UP000284243"/>
    </source>
</evidence>
<dbReference type="Pfam" id="PF14310">
    <property type="entry name" value="Fn3-like"/>
    <property type="match status" value="1"/>
</dbReference>
<evidence type="ECO:0000313" key="7">
    <source>
        <dbReference type="EMBL" id="RGU55933.1"/>
    </source>
</evidence>
<keyword evidence="3" id="KW-0119">Carbohydrate metabolism</keyword>
<dbReference type="Pfam" id="PF00933">
    <property type="entry name" value="Glyco_hydro_3"/>
    <property type="match status" value="1"/>
</dbReference>
<name>A0A412W3F9_9BACT</name>
<sequence length="778" mass="86568">MIKYCIFSIFCFLPFLIWADELPQLGKAPLEKVIQAMTVDEKIRLLTGTGEVAEDILVAVGETDKIVPGAAGTTYPIPRLGIPAMVMADGPAGLRISARRDSCPRTFYCTAFPVATLLASTWNTDLVQQVGQAMGNEVLEYGCDILLAPALNIHRNPLCGRNFEYYSEDPFLTGKIAVAMVKGIQQNGVGTSVKHFAVNNQETNRIANDAILSPRAMREIYLKGFEMVVKEANPWTVMSSYNKINGVYTSESYDLLTTILRKEWGYQGMVVTDWFGGRDAVGQVQAGNDLLMPGKIRQQDSIRQALKTGKLSMADVDRNVRRVLELILKTPRFKGYPYSEQPDLKAHASVTREAAAEGMILLKNDGKTLPLAADVRDIAVFGNTSYQFIAGGTGSGDVEEAYSVSLEEGLTGAGFILDKGLKQHYLDYIRAEEAKIDWKKYNHVTPPRIVECTLDEGLIRRKAEETDMAMITIGRNAGEYSDRKVKDDFELCADEREMLEKVTRIFHQEGKKVVVILNIGGVIETASWKDRPDAILLAWQGGQEGGNSVADILSGKVNPSGKLPMTFPVRYEDAASSENFPLIGDEEALDIYREFYTGPKGTDRPNIDFTRYEEGIYVGYRYFDKYRVDVSYPFGFGLSYTGFTYSKPRYLRTEQGYEFSCTVTNTGKIPGKEVVQLYIAAPGKTMVKPQKELKAFAKTKILAPGESEVVRLVVGLSELASFDEQASCWAVESGRYLAIWGSSSRDCRLKQSFTLRQAVTGEEVHRVLLPVRQLEELY</sequence>
<dbReference type="EMBL" id="JAKNDN010000001">
    <property type="protein sequence ID" value="MCG4958298.1"/>
    <property type="molecule type" value="Genomic_DNA"/>
</dbReference>
<gene>
    <name evidence="8" type="ORF">DWW24_19990</name>
    <name evidence="7" type="ORF">DWW57_10510</name>
    <name evidence="9" type="ORF">DXA53_00290</name>
    <name evidence="6" type="ORF">L0P03_00295</name>
</gene>
<dbReference type="PANTHER" id="PTHR42715">
    <property type="entry name" value="BETA-GLUCOSIDASE"/>
    <property type="match status" value="1"/>
</dbReference>
<dbReference type="SMART" id="SM01217">
    <property type="entry name" value="Fn3_like"/>
    <property type="match status" value="1"/>
</dbReference>
<dbReference type="Pfam" id="PF01915">
    <property type="entry name" value="Glyco_hydro_3_C"/>
    <property type="match status" value="1"/>
</dbReference>
<dbReference type="InterPro" id="IPR036962">
    <property type="entry name" value="Glyco_hydro_3_N_sf"/>
</dbReference>
<dbReference type="PROSITE" id="PS00775">
    <property type="entry name" value="GLYCOSYL_HYDROL_F3"/>
    <property type="match status" value="1"/>
</dbReference>
<dbReference type="PANTHER" id="PTHR42715:SF10">
    <property type="entry name" value="BETA-GLUCOSIDASE"/>
    <property type="match status" value="1"/>
</dbReference>
<evidence type="ECO:0000256" key="3">
    <source>
        <dbReference type="ARBA" id="ARBA00023277"/>
    </source>
</evidence>
<dbReference type="AlphaFoldDB" id="A0A412W3F9"/>
<dbReference type="GO" id="GO:0005975">
    <property type="term" value="P:carbohydrate metabolic process"/>
    <property type="evidence" value="ECO:0007669"/>
    <property type="project" value="InterPro"/>
</dbReference>
<dbReference type="SUPFAM" id="SSF51445">
    <property type="entry name" value="(Trans)glycosidases"/>
    <property type="match status" value="1"/>
</dbReference>
<dbReference type="EMBL" id="QRYW01000059">
    <property type="protein sequence ID" value="RGV18346.1"/>
    <property type="molecule type" value="Genomic_DNA"/>
</dbReference>
<evidence type="ECO:0000256" key="2">
    <source>
        <dbReference type="ARBA" id="ARBA00022801"/>
    </source>
</evidence>
<reference evidence="6" key="2">
    <citation type="submission" date="2022-01" db="EMBL/GenBank/DDBJ databases">
        <title>Collection of gut derived symbiotic bacterial strains cultured from healthy donors.</title>
        <authorList>
            <person name="Lin H."/>
            <person name="Kohout C."/>
            <person name="Waligurski E."/>
            <person name="Pamer E.G."/>
        </authorList>
    </citation>
    <scope>NUCLEOTIDE SEQUENCE</scope>
    <source>
        <strain evidence="6">DFI.1.149</strain>
    </source>
</reference>
<evidence type="ECO:0000256" key="1">
    <source>
        <dbReference type="ARBA" id="ARBA00005336"/>
    </source>
</evidence>
<dbReference type="InterPro" id="IPR026891">
    <property type="entry name" value="Fn3-like"/>
</dbReference>
<dbReference type="Gene3D" id="3.20.20.300">
    <property type="entry name" value="Glycoside hydrolase, family 3, N-terminal domain"/>
    <property type="match status" value="1"/>
</dbReference>
<evidence type="ECO:0000313" key="12">
    <source>
        <dbReference type="Proteomes" id="UP000284434"/>
    </source>
</evidence>
<evidence type="ECO:0000313" key="9">
    <source>
        <dbReference type="EMBL" id="RGY09774.1"/>
    </source>
</evidence>